<accession>A0A1H3VN85</accession>
<dbReference type="InterPro" id="IPR036890">
    <property type="entry name" value="HATPase_C_sf"/>
</dbReference>
<evidence type="ECO:0000313" key="5">
    <source>
        <dbReference type="Proteomes" id="UP000198658"/>
    </source>
</evidence>
<dbReference type="PROSITE" id="PS50110">
    <property type="entry name" value="RESPONSE_REGULATORY"/>
    <property type="match status" value="1"/>
</dbReference>
<name>A0A1H3VN85_9GAMM</name>
<dbReference type="PANTHER" id="PTHR43156:SF2">
    <property type="entry name" value="STAGE II SPORULATION PROTEIN E"/>
    <property type="match status" value="1"/>
</dbReference>
<evidence type="ECO:0000313" key="4">
    <source>
        <dbReference type="EMBL" id="SDZ76219.1"/>
    </source>
</evidence>
<dbReference type="SUPFAM" id="SSF55874">
    <property type="entry name" value="ATPase domain of HSP90 chaperone/DNA topoisomerase II/histidine kinase"/>
    <property type="match status" value="1"/>
</dbReference>
<organism evidence="4 5">
    <name type="scientific">Microbulbifer marinus</name>
    <dbReference type="NCBI Taxonomy" id="658218"/>
    <lineage>
        <taxon>Bacteria</taxon>
        <taxon>Pseudomonadati</taxon>
        <taxon>Pseudomonadota</taxon>
        <taxon>Gammaproteobacteria</taxon>
        <taxon>Cellvibrionales</taxon>
        <taxon>Microbulbiferaceae</taxon>
        <taxon>Microbulbifer</taxon>
    </lineage>
</organism>
<dbReference type="STRING" id="658218.SAMN05216562_0107"/>
<dbReference type="InterPro" id="IPR001932">
    <property type="entry name" value="PPM-type_phosphatase-like_dom"/>
</dbReference>
<dbReference type="InterPro" id="IPR001789">
    <property type="entry name" value="Sig_transdc_resp-reg_receiver"/>
</dbReference>
<evidence type="ECO:0000256" key="2">
    <source>
        <dbReference type="PROSITE-ProRule" id="PRU00169"/>
    </source>
</evidence>
<dbReference type="Gene3D" id="3.40.50.2300">
    <property type="match status" value="1"/>
</dbReference>
<dbReference type="InterPro" id="IPR036457">
    <property type="entry name" value="PPM-type-like_dom_sf"/>
</dbReference>
<comment type="caution">
    <text evidence="2">Lacks conserved residue(s) required for the propagation of feature annotation.</text>
</comment>
<proteinExistence type="predicted"/>
<keyword evidence="5" id="KW-1185">Reference proteome</keyword>
<dbReference type="OrthoDB" id="9811749at2"/>
<evidence type="ECO:0000256" key="1">
    <source>
        <dbReference type="ARBA" id="ARBA00022801"/>
    </source>
</evidence>
<dbReference type="Gene3D" id="3.60.40.10">
    <property type="entry name" value="PPM-type phosphatase domain"/>
    <property type="match status" value="1"/>
</dbReference>
<protein>
    <submittedName>
        <fullName evidence="4">Stage II sporulation protein E (SpoIIE)</fullName>
    </submittedName>
</protein>
<feature type="domain" description="Response regulatory" evidence="3">
    <location>
        <begin position="6"/>
        <end position="129"/>
    </location>
</feature>
<dbReference type="InterPro" id="IPR011006">
    <property type="entry name" value="CheY-like_superfamily"/>
</dbReference>
<dbReference type="SUPFAM" id="SSF81606">
    <property type="entry name" value="PP2C-like"/>
    <property type="match status" value="1"/>
</dbReference>
<dbReference type="RefSeq" id="WP_091383891.1">
    <property type="nucleotide sequence ID" value="NZ_FNQO01000001.1"/>
</dbReference>
<dbReference type="SMART" id="SM00331">
    <property type="entry name" value="PP2C_SIG"/>
    <property type="match status" value="1"/>
</dbReference>
<dbReference type="Gene3D" id="3.30.565.10">
    <property type="entry name" value="Histidine kinase-like ATPase, C-terminal domain"/>
    <property type="match status" value="1"/>
</dbReference>
<dbReference type="GO" id="GO:0016791">
    <property type="term" value="F:phosphatase activity"/>
    <property type="evidence" value="ECO:0007669"/>
    <property type="project" value="TreeGrafter"/>
</dbReference>
<gene>
    <name evidence="4" type="ORF">SAMN05216562_0107</name>
</gene>
<dbReference type="EMBL" id="FNQO01000001">
    <property type="protein sequence ID" value="SDZ76219.1"/>
    <property type="molecule type" value="Genomic_DNA"/>
</dbReference>
<evidence type="ECO:0000259" key="3">
    <source>
        <dbReference type="PROSITE" id="PS50110"/>
    </source>
</evidence>
<dbReference type="InterPro" id="IPR052016">
    <property type="entry name" value="Bact_Sigma-Reg"/>
</dbReference>
<dbReference type="AlphaFoldDB" id="A0A1H3VN85"/>
<keyword evidence="1" id="KW-0378">Hydrolase</keyword>
<dbReference type="GO" id="GO:0000160">
    <property type="term" value="P:phosphorelay signal transduction system"/>
    <property type="evidence" value="ECO:0007669"/>
    <property type="project" value="InterPro"/>
</dbReference>
<dbReference type="Pfam" id="PF07228">
    <property type="entry name" value="SpoIIE"/>
    <property type="match status" value="1"/>
</dbReference>
<dbReference type="SUPFAM" id="SSF52172">
    <property type="entry name" value="CheY-like"/>
    <property type="match status" value="1"/>
</dbReference>
<sequence>MIDQFRVLVIEGHAEESTQLRQLLIGFAGGGEGLRPVVLNLSDDTEAALADYAALRPHVVIFGPRAAEAATADDLQQLRARAGLEPVPILFVMSERQSITAASLQTGCDDILLKPYNPNLVRLKLAALQRFCDFSRSLLAQRDRIRRHHADLLQEQASARQIFSNLGHEGCLGQTDAIRYHLSPRAVLAGDVLAAAYGPGGKLMLLLGDFTGHGLAAAVGAVPLTSIFYSMVPKGFSLGHILRELNTKLHNVLPPDMFCCVVMFEFDPHKRHIRLFNGGMPSVCLRHHSGELRLLESRHLPLGVLDEVALDEAVVHIPVEDGDHLYLWSDGIHEARNLRGDLYGEQRLLETLSAEAAEGQRFDHILSAVSRFSADQHDDLSLVEVALDNAAPWRGDGWALEDETAKKSPRLGDWSINFTLGPEELREADPLPLLHSVLAQVPGAGSFRDPLTIVLGEMFRNALEHGLLKLDSSLKGTERGFTEYYRQLNRDRRELREGWIRIELRCRDRGGRGSLEVVVEDSGDGLPEQYFTSNTYSGRGLPLLRAICRKVQLQPGSSRVRAVLNWGEAAAPRKKVRASAAHQD</sequence>
<dbReference type="PANTHER" id="PTHR43156">
    <property type="entry name" value="STAGE II SPORULATION PROTEIN E-RELATED"/>
    <property type="match status" value="1"/>
</dbReference>
<reference evidence="5" key="1">
    <citation type="submission" date="2016-10" db="EMBL/GenBank/DDBJ databases">
        <authorList>
            <person name="Varghese N."/>
            <person name="Submissions S."/>
        </authorList>
    </citation>
    <scope>NUCLEOTIDE SEQUENCE [LARGE SCALE GENOMIC DNA]</scope>
    <source>
        <strain evidence="5">CGMCC 1.10657</strain>
    </source>
</reference>
<dbReference type="Proteomes" id="UP000198658">
    <property type="component" value="Unassembled WGS sequence"/>
</dbReference>